<dbReference type="InterPro" id="IPR050654">
    <property type="entry name" value="AChE-related_enzymes"/>
</dbReference>
<evidence type="ECO:0000313" key="5">
    <source>
        <dbReference type="EMBL" id="KAF2430923.1"/>
    </source>
</evidence>
<dbReference type="PANTHER" id="PTHR43918">
    <property type="entry name" value="ACETYLCHOLINESTERASE"/>
    <property type="match status" value="1"/>
</dbReference>
<dbReference type="Gene3D" id="3.40.50.1820">
    <property type="entry name" value="alpha/beta hydrolase"/>
    <property type="match status" value="1"/>
</dbReference>
<evidence type="ECO:0000256" key="3">
    <source>
        <dbReference type="RuleBase" id="RU361235"/>
    </source>
</evidence>
<evidence type="ECO:0000259" key="4">
    <source>
        <dbReference type="Pfam" id="PF00135"/>
    </source>
</evidence>
<dbReference type="PANTHER" id="PTHR43918:SF4">
    <property type="entry name" value="CARBOXYLIC ESTER HYDROLASE"/>
    <property type="match status" value="1"/>
</dbReference>
<feature type="domain" description="Carboxylesterase type B" evidence="4">
    <location>
        <begin position="23"/>
        <end position="359"/>
    </location>
</feature>
<dbReference type="GO" id="GO:0052689">
    <property type="term" value="F:carboxylic ester hydrolase activity"/>
    <property type="evidence" value="ECO:0007669"/>
    <property type="project" value="TreeGrafter"/>
</dbReference>
<protein>
    <recommendedName>
        <fullName evidence="3">Carboxylic ester hydrolase</fullName>
        <ecNumber evidence="3">3.1.1.-</ecNumber>
    </recommendedName>
</protein>
<keyword evidence="2 3" id="KW-0378">Hydrolase</keyword>
<keyword evidence="3" id="KW-0732">Signal</keyword>
<dbReference type="SUPFAM" id="SSF53474">
    <property type="entry name" value="alpha/beta-Hydrolases"/>
    <property type="match status" value="1"/>
</dbReference>
<evidence type="ECO:0000256" key="2">
    <source>
        <dbReference type="ARBA" id="ARBA00022801"/>
    </source>
</evidence>
<comment type="similarity">
    <text evidence="1 3">Belongs to the type-B carboxylesterase/lipase family.</text>
</comment>
<organism evidence="5 6">
    <name type="scientific">Tothia fuscella</name>
    <dbReference type="NCBI Taxonomy" id="1048955"/>
    <lineage>
        <taxon>Eukaryota</taxon>
        <taxon>Fungi</taxon>
        <taxon>Dikarya</taxon>
        <taxon>Ascomycota</taxon>
        <taxon>Pezizomycotina</taxon>
        <taxon>Dothideomycetes</taxon>
        <taxon>Pleosporomycetidae</taxon>
        <taxon>Venturiales</taxon>
        <taxon>Cylindrosympodiaceae</taxon>
        <taxon>Tothia</taxon>
    </lineage>
</organism>
<dbReference type="OrthoDB" id="408631at2759"/>
<dbReference type="AlphaFoldDB" id="A0A9P4NT58"/>
<evidence type="ECO:0000256" key="1">
    <source>
        <dbReference type="ARBA" id="ARBA00005964"/>
    </source>
</evidence>
<dbReference type="InterPro" id="IPR029058">
    <property type="entry name" value="AB_hydrolase_fold"/>
</dbReference>
<gene>
    <name evidence="5" type="ORF">EJ08DRAFT_713883</name>
</gene>
<dbReference type="Pfam" id="PF00135">
    <property type="entry name" value="COesterase"/>
    <property type="match status" value="1"/>
</dbReference>
<dbReference type="EMBL" id="MU007035">
    <property type="protein sequence ID" value="KAF2430923.1"/>
    <property type="molecule type" value="Genomic_DNA"/>
</dbReference>
<feature type="chain" id="PRO_5040535178" description="Carboxylic ester hydrolase" evidence="3">
    <location>
        <begin position="18"/>
        <end position="516"/>
    </location>
</feature>
<feature type="signal peptide" evidence="3">
    <location>
        <begin position="1"/>
        <end position="17"/>
    </location>
</feature>
<sequence length="516" mass="55973">MLLAIAVFFHCIYASQQWSIGQLVTTSSGPVQGHAAGIHPEVSEYLGIPWAAPPVGNLRFMPAQPFNGGNQTFVADKFGADCPTLSAKRATNSTGGSLANGVLTQLDQAGHNQSEDCLTLNVWTKPQTGEKKKAVLVWIYGGGFQSGASNNPTYNGQVFAEKQDIVLVSINYRLNVFGFPYAPGIPDLNLGITDQRKAIEWVRDNIESFGGDASRISIFGESAGSRAVDIYAYAWADAKDPIVNGFISESGSAPWTTGGKYRPDLWYDLSSRLGCGGVEKGNSTISCMQNKSTTEILEATKSSPGRAEIFRRFYPVPDEKVYFSDYDKRAKEGRFIQRPILIGNNDNESGLQALTAKAQGNPMSDEAKLITNLGYQCSARLAAQRRVDKGIEAWRYRWMGVFPNQRISPDAGAWHGSEIAHVFGNADRSSMGGSVRATENQLKVSELMNKAWGVFAKDPKKGLNGLGWPTYNEKENTLILLAENNGPGATFVQGGKFDAECNRISNNIPGVPGMGI</sequence>
<dbReference type="EC" id="3.1.1.-" evidence="3"/>
<proteinExistence type="inferred from homology"/>
<dbReference type="Proteomes" id="UP000800235">
    <property type="component" value="Unassembled WGS sequence"/>
</dbReference>
<evidence type="ECO:0000313" key="6">
    <source>
        <dbReference type="Proteomes" id="UP000800235"/>
    </source>
</evidence>
<accession>A0A9P4NT58</accession>
<comment type="caution">
    <text evidence="5">The sequence shown here is derived from an EMBL/GenBank/DDBJ whole genome shotgun (WGS) entry which is preliminary data.</text>
</comment>
<name>A0A9P4NT58_9PEZI</name>
<dbReference type="PROSITE" id="PS00122">
    <property type="entry name" value="CARBOXYLESTERASE_B_1"/>
    <property type="match status" value="1"/>
</dbReference>
<keyword evidence="6" id="KW-1185">Reference proteome</keyword>
<dbReference type="InterPro" id="IPR002018">
    <property type="entry name" value="CarbesteraseB"/>
</dbReference>
<reference evidence="5" key="1">
    <citation type="journal article" date="2020" name="Stud. Mycol.">
        <title>101 Dothideomycetes genomes: a test case for predicting lifestyles and emergence of pathogens.</title>
        <authorList>
            <person name="Haridas S."/>
            <person name="Albert R."/>
            <person name="Binder M."/>
            <person name="Bloem J."/>
            <person name="Labutti K."/>
            <person name="Salamov A."/>
            <person name="Andreopoulos B."/>
            <person name="Baker S."/>
            <person name="Barry K."/>
            <person name="Bills G."/>
            <person name="Bluhm B."/>
            <person name="Cannon C."/>
            <person name="Castanera R."/>
            <person name="Culley D."/>
            <person name="Daum C."/>
            <person name="Ezra D."/>
            <person name="Gonzalez J."/>
            <person name="Henrissat B."/>
            <person name="Kuo A."/>
            <person name="Liang C."/>
            <person name="Lipzen A."/>
            <person name="Lutzoni F."/>
            <person name="Magnuson J."/>
            <person name="Mondo S."/>
            <person name="Nolan M."/>
            <person name="Ohm R."/>
            <person name="Pangilinan J."/>
            <person name="Park H.-J."/>
            <person name="Ramirez L."/>
            <person name="Alfaro M."/>
            <person name="Sun H."/>
            <person name="Tritt A."/>
            <person name="Yoshinaga Y."/>
            <person name="Zwiers L.-H."/>
            <person name="Turgeon B."/>
            <person name="Goodwin S."/>
            <person name="Spatafora J."/>
            <person name="Crous P."/>
            <person name="Grigoriev I."/>
        </authorList>
    </citation>
    <scope>NUCLEOTIDE SEQUENCE</scope>
    <source>
        <strain evidence="5">CBS 130266</strain>
    </source>
</reference>
<dbReference type="InterPro" id="IPR019826">
    <property type="entry name" value="Carboxylesterase_B_AS"/>
</dbReference>